<dbReference type="Proteomes" id="UP000249638">
    <property type="component" value="Unassembled WGS sequence"/>
</dbReference>
<dbReference type="AlphaFoldDB" id="A0A2W7PES0"/>
<dbReference type="Pfam" id="PF11387">
    <property type="entry name" value="DUF2795"/>
    <property type="match status" value="1"/>
</dbReference>
<evidence type="ECO:0000313" key="1">
    <source>
        <dbReference type="EMBL" id="PZX34698.1"/>
    </source>
</evidence>
<proteinExistence type="predicted"/>
<evidence type="ECO:0000313" key="2">
    <source>
        <dbReference type="Proteomes" id="UP000249638"/>
    </source>
</evidence>
<protein>
    <submittedName>
        <fullName evidence="1">Uncharacterized protein DUF2795</fullName>
    </submittedName>
</protein>
<accession>A0A2W7PES0</accession>
<keyword evidence="2" id="KW-1185">Reference proteome</keyword>
<gene>
    <name evidence="1" type="ORF">C7416_101985</name>
</gene>
<sequence>MANDKHPQGKPRTDRWDPAALGQALRGLDYPATRGALVSAARDNDADDAIVDALLGIPEQNYRDAAEVAQAVARHLGI</sequence>
<organism evidence="1 2">
    <name type="scientific">Cupriavidus phytorum</name>
    <dbReference type="NCBI Taxonomy" id="3024399"/>
    <lineage>
        <taxon>Bacteria</taxon>
        <taxon>Pseudomonadati</taxon>
        <taxon>Pseudomonadota</taxon>
        <taxon>Betaproteobacteria</taxon>
        <taxon>Burkholderiales</taxon>
        <taxon>Burkholderiaceae</taxon>
        <taxon>Cupriavidus</taxon>
    </lineage>
</organism>
<name>A0A2W7PES0_9BURK</name>
<dbReference type="EMBL" id="QKZN01000001">
    <property type="protein sequence ID" value="PZX34698.1"/>
    <property type="molecule type" value="Genomic_DNA"/>
</dbReference>
<comment type="caution">
    <text evidence="1">The sequence shown here is derived from an EMBL/GenBank/DDBJ whole genome shotgun (WGS) entry which is preliminary data.</text>
</comment>
<dbReference type="InterPro" id="IPR021527">
    <property type="entry name" value="DUF2795"/>
</dbReference>
<reference evidence="1" key="1">
    <citation type="submission" date="2018-06" db="EMBL/GenBank/DDBJ databases">
        <title>Genomic Encyclopedia of Type Strains, Phase IV (KMG-V): Genome sequencing to study the core and pangenomes of soil and plant-associated prokaryotes.</title>
        <authorList>
            <person name="Whitman W."/>
        </authorList>
    </citation>
    <scope>NUCLEOTIDE SEQUENCE [LARGE SCALE GENOMIC DNA]</scope>
    <source>
        <strain evidence="1">MLR2-44</strain>
    </source>
</reference>